<protein>
    <submittedName>
        <fullName evidence="1">Uncharacterized protein</fullName>
    </submittedName>
</protein>
<name>A0A919C8U5_9ACTN</name>
<dbReference type="EMBL" id="BMVC01000002">
    <property type="protein sequence ID" value="GHC83192.1"/>
    <property type="molecule type" value="Genomic_DNA"/>
</dbReference>
<proteinExistence type="predicted"/>
<comment type="caution">
    <text evidence="1">The sequence shown here is derived from an EMBL/GenBank/DDBJ whole genome shotgun (WGS) entry which is preliminary data.</text>
</comment>
<organism evidence="1 2">
    <name type="scientific">Streptomyces finlayi</name>
    <dbReference type="NCBI Taxonomy" id="67296"/>
    <lineage>
        <taxon>Bacteria</taxon>
        <taxon>Bacillati</taxon>
        <taxon>Actinomycetota</taxon>
        <taxon>Actinomycetes</taxon>
        <taxon>Kitasatosporales</taxon>
        <taxon>Streptomycetaceae</taxon>
        <taxon>Streptomyces</taxon>
    </lineage>
</organism>
<gene>
    <name evidence="1" type="ORF">GCM10010334_12050</name>
</gene>
<reference evidence="1" key="1">
    <citation type="journal article" date="2014" name="Int. J. Syst. Evol. Microbiol.">
        <title>Complete genome sequence of Corynebacterium casei LMG S-19264T (=DSM 44701T), isolated from a smear-ripened cheese.</title>
        <authorList>
            <consortium name="US DOE Joint Genome Institute (JGI-PGF)"/>
            <person name="Walter F."/>
            <person name="Albersmeier A."/>
            <person name="Kalinowski J."/>
            <person name="Ruckert C."/>
        </authorList>
    </citation>
    <scope>NUCLEOTIDE SEQUENCE</scope>
    <source>
        <strain evidence="1">JCM 4637</strain>
    </source>
</reference>
<accession>A0A919C8U5</accession>
<dbReference type="AlphaFoldDB" id="A0A919C8U5"/>
<sequence length="98" mass="10345">MRLHPGEPAAMGWRVVPVEEVVKVPPVPVPGQARCVDLPAPPRSRARDLVECAAPRCGRDFLPVGDETHCGPCRGERAEAAQACEGMAPGAWAPLSAL</sequence>
<evidence type="ECO:0000313" key="2">
    <source>
        <dbReference type="Proteomes" id="UP000638353"/>
    </source>
</evidence>
<dbReference type="Proteomes" id="UP000638353">
    <property type="component" value="Unassembled WGS sequence"/>
</dbReference>
<evidence type="ECO:0000313" key="1">
    <source>
        <dbReference type="EMBL" id="GHC83192.1"/>
    </source>
</evidence>
<reference evidence="1" key="2">
    <citation type="submission" date="2020-09" db="EMBL/GenBank/DDBJ databases">
        <authorList>
            <person name="Sun Q."/>
            <person name="Ohkuma M."/>
        </authorList>
    </citation>
    <scope>NUCLEOTIDE SEQUENCE</scope>
    <source>
        <strain evidence="1">JCM 4637</strain>
    </source>
</reference>